<keyword evidence="3" id="KW-0227">DNA damage</keyword>
<evidence type="ECO:0000313" key="10">
    <source>
        <dbReference type="Proteomes" id="UP001161137"/>
    </source>
</evidence>
<evidence type="ECO:0000256" key="6">
    <source>
        <dbReference type="ARBA" id="ARBA00023125"/>
    </source>
</evidence>
<dbReference type="InterPro" id="IPR036590">
    <property type="entry name" value="SRAP-like"/>
</dbReference>
<dbReference type="RefSeq" id="WP_279836992.1">
    <property type="nucleotide sequence ID" value="NZ_JAOCDH010000014.1"/>
</dbReference>
<dbReference type="Proteomes" id="UP001161137">
    <property type="component" value="Unassembled WGS sequence"/>
</dbReference>
<dbReference type="GO" id="GO:0008233">
    <property type="term" value="F:peptidase activity"/>
    <property type="evidence" value="ECO:0007669"/>
    <property type="project" value="UniProtKB-KW"/>
</dbReference>
<organism evidence="9 10">
    <name type="scientific">Ectopseudomonas toyotomiensis</name>
    <dbReference type="NCBI Taxonomy" id="554344"/>
    <lineage>
        <taxon>Bacteria</taxon>
        <taxon>Pseudomonadati</taxon>
        <taxon>Pseudomonadota</taxon>
        <taxon>Gammaproteobacteria</taxon>
        <taxon>Pseudomonadales</taxon>
        <taxon>Pseudomonadaceae</taxon>
        <taxon>Ectopseudomonas</taxon>
    </lineage>
</organism>
<sequence>MCGRYVSPDDRAIEQYWHIGARNSGQWIRRYNVAPSTQVPLLRLDDQGQLELDSARWGLIPHWWNKPALPGLSFNARSEEAASKPMWRQAIRSQRCIMPALGWYEWNEHQKARNRSGRQVNQPYYHHAADDSMLAIAGLWSSWTSPEGNQLLSCALLTKDAAGPVAAIHHRMPVILAPEQFDLWLSPASSIEHVHGLIATSREDFEVYPVTTDVGNNRNDYPELLEPVEVA</sequence>
<dbReference type="GO" id="GO:0006508">
    <property type="term" value="P:proteolysis"/>
    <property type="evidence" value="ECO:0007669"/>
    <property type="project" value="UniProtKB-KW"/>
</dbReference>
<keyword evidence="2 8" id="KW-0645">Protease</keyword>
<dbReference type="PANTHER" id="PTHR13604">
    <property type="entry name" value="DC12-RELATED"/>
    <property type="match status" value="1"/>
</dbReference>
<dbReference type="AlphaFoldDB" id="A0AA42INB2"/>
<name>A0AA42INB2_9GAMM</name>
<dbReference type="EC" id="3.4.-.-" evidence="8"/>
<dbReference type="Pfam" id="PF02586">
    <property type="entry name" value="SRAP"/>
    <property type="match status" value="1"/>
</dbReference>
<reference evidence="9" key="1">
    <citation type="submission" date="2022-09" db="EMBL/GenBank/DDBJ databases">
        <title>Intensive care unit water sources are persistently colonized with multi-drug resistant bacteria and are the site of extensive horizontal gene transfer of antibiotic resistance genes.</title>
        <authorList>
            <person name="Diorio-Toth L."/>
        </authorList>
    </citation>
    <scope>NUCLEOTIDE SEQUENCE</scope>
    <source>
        <strain evidence="9">GD03863</strain>
    </source>
</reference>
<evidence type="ECO:0000256" key="1">
    <source>
        <dbReference type="ARBA" id="ARBA00008136"/>
    </source>
</evidence>
<comment type="similarity">
    <text evidence="1 8">Belongs to the SOS response-associated peptidase family.</text>
</comment>
<evidence type="ECO:0000256" key="4">
    <source>
        <dbReference type="ARBA" id="ARBA00022801"/>
    </source>
</evidence>
<gene>
    <name evidence="9" type="ORF">N5D41_13215</name>
</gene>
<evidence type="ECO:0000256" key="2">
    <source>
        <dbReference type="ARBA" id="ARBA00022670"/>
    </source>
</evidence>
<dbReference type="GO" id="GO:0016829">
    <property type="term" value="F:lyase activity"/>
    <property type="evidence" value="ECO:0007669"/>
    <property type="project" value="UniProtKB-KW"/>
</dbReference>
<dbReference type="Gene3D" id="3.90.1680.10">
    <property type="entry name" value="SOS response associated peptidase-like"/>
    <property type="match status" value="1"/>
</dbReference>
<evidence type="ECO:0000313" key="9">
    <source>
        <dbReference type="EMBL" id="MDH0702440.1"/>
    </source>
</evidence>
<keyword evidence="6" id="KW-0238">DNA-binding</keyword>
<protein>
    <recommendedName>
        <fullName evidence="8">Abasic site processing protein</fullName>
        <ecNumber evidence="8">3.4.-.-</ecNumber>
    </recommendedName>
</protein>
<dbReference type="EMBL" id="JAOCDH010000014">
    <property type="protein sequence ID" value="MDH0702440.1"/>
    <property type="molecule type" value="Genomic_DNA"/>
</dbReference>
<proteinExistence type="inferred from homology"/>
<evidence type="ECO:0000256" key="7">
    <source>
        <dbReference type="ARBA" id="ARBA00023239"/>
    </source>
</evidence>
<keyword evidence="5" id="KW-0190">Covalent protein-DNA linkage</keyword>
<evidence type="ECO:0000256" key="8">
    <source>
        <dbReference type="RuleBase" id="RU364100"/>
    </source>
</evidence>
<dbReference type="InterPro" id="IPR003738">
    <property type="entry name" value="SRAP"/>
</dbReference>
<keyword evidence="7" id="KW-0456">Lyase</keyword>
<keyword evidence="4 8" id="KW-0378">Hydrolase</keyword>
<dbReference type="PANTHER" id="PTHR13604:SF0">
    <property type="entry name" value="ABASIC SITE PROCESSING PROTEIN HMCES"/>
    <property type="match status" value="1"/>
</dbReference>
<comment type="caution">
    <text evidence="9">The sequence shown here is derived from an EMBL/GenBank/DDBJ whole genome shotgun (WGS) entry which is preliminary data.</text>
</comment>
<dbReference type="GO" id="GO:0003697">
    <property type="term" value="F:single-stranded DNA binding"/>
    <property type="evidence" value="ECO:0007669"/>
    <property type="project" value="InterPro"/>
</dbReference>
<dbReference type="SUPFAM" id="SSF143081">
    <property type="entry name" value="BB1717-like"/>
    <property type="match status" value="1"/>
</dbReference>
<dbReference type="GO" id="GO:0106300">
    <property type="term" value="P:protein-DNA covalent cross-linking repair"/>
    <property type="evidence" value="ECO:0007669"/>
    <property type="project" value="InterPro"/>
</dbReference>
<evidence type="ECO:0000256" key="3">
    <source>
        <dbReference type="ARBA" id="ARBA00022763"/>
    </source>
</evidence>
<evidence type="ECO:0000256" key="5">
    <source>
        <dbReference type="ARBA" id="ARBA00023124"/>
    </source>
</evidence>
<accession>A0AA42INB2</accession>